<organism evidence="2">
    <name type="scientific">Candidatus Methanophaga sp. ANME-1 ERB7</name>
    <dbReference type="NCBI Taxonomy" id="2759913"/>
    <lineage>
        <taxon>Archaea</taxon>
        <taxon>Methanobacteriati</taxon>
        <taxon>Methanobacteriota</taxon>
        <taxon>Stenosarchaea group</taxon>
        <taxon>Methanomicrobia</taxon>
        <taxon>Candidatus Methanophagales</taxon>
        <taxon>Candidatus Methanophagaceae</taxon>
        <taxon>Candidatus Methanophaga</taxon>
    </lineage>
</organism>
<proteinExistence type="predicted"/>
<dbReference type="PANTHER" id="PTHR33303:SF2">
    <property type="entry name" value="COA-BINDING DOMAIN-CONTAINING PROTEIN"/>
    <property type="match status" value="1"/>
</dbReference>
<accession>A0A7G9ZBT7</accession>
<evidence type="ECO:0000313" key="2">
    <source>
        <dbReference type="EMBL" id="QNO57721.1"/>
    </source>
</evidence>
<protein>
    <recommendedName>
        <fullName evidence="1">CoA-binding domain-containing protein</fullName>
    </recommendedName>
</protein>
<reference evidence="2" key="1">
    <citation type="submission" date="2020-06" db="EMBL/GenBank/DDBJ databases">
        <title>Unique genomic features of the anaerobic methanotrophic archaea.</title>
        <authorList>
            <person name="Chadwick G.L."/>
            <person name="Skennerton C.T."/>
            <person name="Laso-Perez R."/>
            <person name="Leu A.O."/>
            <person name="Speth D.R."/>
            <person name="Yu H."/>
            <person name="Morgan-Lang C."/>
            <person name="Hatzenpichler R."/>
            <person name="Goudeau D."/>
            <person name="Malmstrom R."/>
            <person name="Brazelton W.J."/>
            <person name="Woyke T."/>
            <person name="Hallam S.J."/>
            <person name="Tyson G.W."/>
            <person name="Wegener G."/>
            <person name="Boetius A."/>
            <person name="Orphan V."/>
        </authorList>
    </citation>
    <scope>NUCLEOTIDE SEQUENCE</scope>
</reference>
<dbReference type="SMART" id="SM00881">
    <property type="entry name" value="CoA_binding"/>
    <property type="match status" value="1"/>
</dbReference>
<gene>
    <name evidence="2" type="ORF">GBAFDLPJ_00015</name>
</gene>
<dbReference type="PANTHER" id="PTHR33303">
    <property type="entry name" value="CYTOPLASMIC PROTEIN-RELATED"/>
    <property type="match status" value="1"/>
</dbReference>
<dbReference type="SUPFAM" id="SSF51735">
    <property type="entry name" value="NAD(P)-binding Rossmann-fold domains"/>
    <property type="match status" value="1"/>
</dbReference>
<dbReference type="InterPro" id="IPR003781">
    <property type="entry name" value="CoA-bd"/>
</dbReference>
<feature type="domain" description="CoA-binding" evidence="1">
    <location>
        <begin position="19"/>
        <end position="112"/>
    </location>
</feature>
<dbReference type="EMBL" id="MT631700">
    <property type="protein sequence ID" value="QNO57721.1"/>
    <property type="molecule type" value="Genomic_DNA"/>
</dbReference>
<dbReference type="Gene3D" id="3.40.50.720">
    <property type="entry name" value="NAD(P)-binding Rossmann-like Domain"/>
    <property type="match status" value="1"/>
</dbReference>
<dbReference type="Pfam" id="PF13380">
    <property type="entry name" value="CoA_binding_2"/>
    <property type="match status" value="1"/>
</dbReference>
<name>A0A7G9ZBT7_9EURY</name>
<dbReference type="InterPro" id="IPR036291">
    <property type="entry name" value="NAD(P)-bd_dom_sf"/>
</dbReference>
<sequence>MDENVHQICKMNPNLITDFLRKQNVFAVVGVSKKPAKYGHQVYIDLKEAGYVVYAVNPNIDEVLGDRCYHSLSELPEMPDVVDTVVPPAVTEGVVKECKDLGIARVWMQPGSESEQALNFCIENNIKVVHDVCVMVKRRE</sequence>
<dbReference type="AlphaFoldDB" id="A0A7G9ZBT7"/>
<evidence type="ECO:0000259" key="1">
    <source>
        <dbReference type="SMART" id="SM00881"/>
    </source>
</evidence>